<keyword evidence="6" id="KW-0808">Transferase</keyword>
<name>A0AA39HZ94_9BILA</name>
<dbReference type="InterPro" id="IPR015813">
    <property type="entry name" value="Pyrv/PenolPyrv_kinase-like_dom"/>
</dbReference>
<evidence type="ECO:0000256" key="3">
    <source>
        <dbReference type="ARBA" id="ARBA00009000"/>
    </source>
</evidence>
<dbReference type="InterPro" id="IPR006047">
    <property type="entry name" value="GH13_cat_dom"/>
</dbReference>
<evidence type="ECO:0000313" key="11">
    <source>
        <dbReference type="EMBL" id="KAK0413529.1"/>
    </source>
</evidence>
<dbReference type="InterPro" id="IPR014756">
    <property type="entry name" value="Ig_E-set"/>
</dbReference>
<dbReference type="SUPFAM" id="SSF51445">
    <property type="entry name" value="(Trans)glycosidases"/>
    <property type="match status" value="1"/>
</dbReference>
<dbReference type="GO" id="GO:0004553">
    <property type="term" value="F:hydrolase activity, hydrolyzing O-glycosyl compounds"/>
    <property type="evidence" value="ECO:0007669"/>
    <property type="project" value="InterPro"/>
</dbReference>
<keyword evidence="12" id="KW-1185">Reference proteome</keyword>
<comment type="similarity">
    <text evidence="3">Belongs to the glycosyl hydrolase 13 family. GlgB subfamily.</text>
</comment>
<comment type="pathway">
    <text evidence="2">Carbohydrate metabolism; glyoxylate cycle; (S)-malate from isocitrate: step 1/2.</text>
</comment>
<dbReference type="FunFam" id="3.20.20.80:FF:000001">
    <property type="entry name" value="1,4-alpha-glucan branching enzyme"/>
    <property type="match status" value="1"/>
</dbReference>
<evidence type="ECO:0000256" key="5">
    <source>
        <dbReference type="ARBA" id="ARBA00022532"/>
    </source>
</evidence>
<sequence>MEQSFPVPLSSADLAAYEDGVDAGALDQSFWSRELQQDEKENGVAPSPKAADQNEATMDAENAMEEDSNELIVLDKLLTKCEADPVLGEDKTFIQLLFDFWVHGPTADVTRNPELITVKLPLVAKYVETDEDDDFLVFVKLLHRIHDEPSTSKGLFEALAGIVVNCPVDLSTEAICLYYEFFSGALWTANSSVVDTLADLHAVLRSSVHQNALRSLAKKVFVSTPDMQWRVRHQFIDQFIGFLPFIDDAEQIYEECTEIGFTVTDESCAVNRNALEQLLGSALSVLVYKEVELAQDFANNMIDLLACSEKFRHRMSFASICCFILTEQLIPDGIFDELLGHNYFIFFPYDRVAMIRGKFVESLDRPSVPEFLTVPRRVQALRRMVLKIAHYDESCTVREAAANLSIRLGDMKPSPADEELRSMTVAEVEQEPDSSSADKSTDNLDSIEYSVDSDVSSCSEEMFDSDDSCDDLNESIVEWSDGDEEEQAEDVEAQLSKPEEDLGVPGIKRNYEVEDVLRLKGSIDIDYTLANRGANRLWQLLHTEPFVAALGAQTGNQAVQMVRAGLKAIYLSGWQVAADANTAGDMYPDQSLRSLRADLMEATPKANDHLAQHRLVLQPIVADAEAGFGGALNCFEVMKGFIEAGASGVHFEDQLGSEKKCGHMGGKVLVPTRRGDREAERRAPRRRHVLGVADRCCDIDEQRPSTVDYAAGRTAEGFFRLKEKTAKQACIDRAIAYAPYTDLIWMETAIHAKFPDKMFAYNCSPSFNWKAHLRASDMEKFQRELGAMGFKYQFITLAGFHANSFSIYDLARKYKDHGMAAYSELQEREFASENETTMGSTPQIENLFNIDGYLRPHRQEIVRRYGQFSKALNRIEHELGGLDGFTKGYKEYGLLVQNDNSIVCREWAPGAESLALIGDFNGWNRESHVYKRLDYGKFELIIAPTANGDCAISHGSALKIAVTCNGETKDKLSPWAHYVTCPHDSIVYHQVFYNPKKENRIELTTQRPQKPESLRIYEAHVGISSYNTIQLMAVMEHVYYASFGYQVTSFFAPASRSGTPDDLKYLVNKTHSYDITILLDVVHSHASKNVDDGLNRWDGTDGAYFHDNARGFHPGWDSRLFNYSQVEVQRFLLSNLRWWVEEFGFDGFRFDGVTSMLYHSHGLGQSFSGNYDEYFGLSVDDESLTYLSLANHMLHKFYPQMITIAEEVSGMPALCRPIEEGGQGFDYRLAMSLPDMWIKILKHQRDEDWDLGNIVHTLENRRHTEKSIAYAESHDQALVGDKTIAFWLMDKEMYDHMSTLSLMTPIIERGLALHKMIRLLTYGLGGEGWLNFIGNEFGHPEWLDFPRKGNNESFHYARRQFNLVDDQMLRYKFLNSFDRAMNELEEKYGFLRKGPGFVTWKHQHDKVLAFERAGLVFVFNFNGSKSFENYKVGVEHPGAYRMALNSDAPEFGGHNRLHGDQVHHSFPEGFAGRSNHIFGALGLKCLELKCRDSTVSTTLPVVAIKTTKTKRSTLLPLHRVALRQEVVIDCRGAPVDLPSNLRRVVHEFADHRDYRPGRYQRRSYQVRFLKEARLRYYPHRQPHRLLHRRY</sequence>
<dbReference type="PANTHER" id="PTHR43651">
    <property type="entry name" value="1,4-ALPHA-GLUCAN-BRANCHING ENZYME"/>
    <property type="match status" value="1"/>
</dbReference>
<dbReference type="GO" id="GO:0005737">
    <property type="term" value="C:cytoplasm"/>
    <property type="evidence" value="ECO:0007669"/>
    <property type="project" value="TreeGrafter"/>
</dbReference>
<protein>
    <recommendedName>
        <fullName evidence="10">Glycosyl hydrolase family 13 catalytic domain-containing protein</fullName>
    </recommendedName>
</protein>
<evidence type="ECO:0000256" key="2">
    <source>
        <dbReference type="ARBA" id="ARBA00004793"/>
    </source>
</evidence>
<reference evidence="11" key="1">
    <citation type="submission" date="2023-06" db="EMBL/GenBank/DDBJ databases">
        <title>Genomic analysis of the entomopathogenic nematode Steinernema hermaphroditum.</title>
        <authorList>
            <person name="Schwarz E.M."/>
            <person name="Heppert J.K."/>
            <person name="Baniya A."/>
            <person name="Schwartz H.T."/>
            <person name="Tan C.-H."/>
            <person name="Antoshechkin I."/>
            <person name="Sternberg P.W."/>
            <person name="Goodrich-Blair H."/>
            <person name="Dillman A.R."/>
        </authorList>
    </citation>
    <scope>NUCLEOTIDE SEQUENCE</scope>
    <source>
        <strain evidence="11">PS9179</strain>
        <tissue evidence="11">Whole animal</tissue>
    </source>
</reference>
<comment type="catalytic activity">
    <reaction evidence="1">
        <text>Transfers a segment of a (1-&gt;4)-alpha-D-glucan chain to a primary hydroxy group in a similar glucan chain.</text>
        <dbReference type="EC" id="2.4.1.18"/>
    </reaction>
</comment>
<dbReference type="GO" id="GO:0043169">
    <property type="term" value="F:cation binding"/>
    <property type="evidence" value="ECO:0007669"/>
    <property type="project" value="InterPro"/>
</dbReference>
<evidence type="ECO:0000256" key="4">
    <source>
        <dbReference type="ARBA" id="ARBA00022435"/>
    </source>
</evidence>
<dbReference type="InterPro" id="IPR006048">
    <property type="entry name" value="A-amylase/branching_C"/>
</dbReference>
<dbReference type="InterPro" id="IPR013780">
    <property type="entry name" value="Glyco_hydro_b"/>
</dbReference>
<evidence type="ECO:0000313" key="12">
    <source>
        <dbReference type="Proteomes" id="UP001175271"/>
    </source>
</evidence>
<evidence type="ECO:0000256" key="7">
    <source>
        <dbReference type="ARBA" id="ARBA00023239"/>
    </source>
</evidence>
<dbReference type="GO" id="GO:0003844">
    <property type="term" value="F:1,4-alpha-glucan branching enzyme activity"/>
    <property type="evidence" value="ECO:0007669"/>
    <property type="project" value="UniProtKB-EC"/>
</dbReference>
<dbReference type="InterPro" id="IPR013783">
    <property type="entry name" value="Ig-like_fold"/>
</dbReference>
<dbReference type="CDD" id="cd00377">
    <property type="entry name" value="ICL_PEPM"/>
    <property type="match status" value="1"/>
</dbReference>
<dbReference type="Gene3D" id="3.20.20.80">
    <property type="entry name" value="Glycosidases"/>
    <property type="match status" value="1"/>
</dbReference>
<dbReference type="Gene3D" id="2.60.40.10">
    <property type="entry name" value="Immunoglobulins"/>
    <property type="match status" value="1"/>
</dbReference>
<keyword evidence="7" id="KW-0456">Lyase</keyword>
<proteinExistence type="inferred from homology"/>
<dbReference type="PANTHER" id="PTHR43651:SF3">
    <property type="entry name" value="1,4-ALPHA-GLUCAN-BRANCHING ENZYME"/>
    <property type="match status" value="1"/>
</dbReference>
<organism evidence="11 12">
    <name type="scientific">Steinernema hermaphroditum</name>
    <dbReference type="NCBI Taxonomy" id="289476"/>
    <lineage>
        <taxon>Eukaryota</taxon>
        <taxon>Metazoa</taxon>
        <taxon>Ecdysozoa</taxon>
        <taxon>Nematoda</taxon>
        <taxon>Chromadorea</taxon>
        <taxon>Rhabditida</taxon>
        <taxon>Tylenchina</taxon>
        <taxon>Panagrolaimomorpha</taxon>
        <taxon>Strongyloidoidea</taxon>
        <taxon>Steinernematidae</taxon>
        <taxon>Steinernema</taxon>
    </lineage>
</organism>
<dbReference type="InterPro" id="IPR004193">
    <property type="entry name" value="Glyco_hydro_13_N"/>
</dbReference>
<dbReference type="Proteomes" id="UP001175271">
    <property type="component" value="Unassembled WGS sequence"/>
</dbReference>
<evidence type="ECO:0000256" key="9">
    <source>
        <dbReference type="SAM" id="MobiDB-lite"/>
    </source>
</evidence>
<dbReference type="PROSITE" id="PS00161">
    <property type="entry name" value="ISOCITRATE_LYASE"/>
    <property type="match status" value="1"/>
</dbReference>
<dbReference type="SMART" id="SM00642">
    <property type="entry name" value="Aamy"/>
    <property type="match status" value="1"/>
</dbReference>
<dbReference type="SUPFAM" id="SSF51011">
    <property type="entry name" value="Glycosyl hydrolase domain"/>
    <property type="match status" value="1"/>
</dbReference>
<dbReference type="InterPro" id="IPR006254">
    <property type="entry name" value="Isocitrate_lyase"/>
</dbReference>
<dbReference type="SUPFAM" id="SSF51621">
    <property type="entry name" value="Phosphoenolpyruvate/pyruvate domain"/>
    <property type="match status" value="1"/>
</dbReference>
<dbReference type="Gene3D" id="3.20.20.60">
    <property type="entry name" value="Phosphoenolpyruvate-binding domains"/>
    <property type="match status" value="2"/>
</dbReference>
<feature type="region of interest" description="Disordered" evidence="9">
    <location>
        <begin position="32"/>
        <end position="63"/>
    </location>
</feature>
<dbReference type="Gene3D" id="1.25.10.10">
    <property type="entry name" value="Leucine-rich Repeat Variant"/>
    <property type="match status" value="1"/>
</dbReference>
<dbReference type="InterPro" id="IPR018523">
    <property type="entry name" value="Isocitrate_lyase_ph_CS"/>
</dbReference>
<comment type="caution">
    <text evidence="11">The sequence shown here is derived from an EMBL/GenBank/DDBJ whole genome shotgun (WGS) entry which is preliminary data.</text>
</comment>
<dbReference type="SUPFAM" id="SSF81296">
    <property type="entry name" value="E set domains"/>
    <property type="match status" value="1"/>
</dbReference>
<evidence type="ECO:0000259" key="10">
    <source>
        <dbReference type="SMART" id="SM00642"/>
    </source>
</evidence>
<dbReference type="FunFam" id="3.20.20.60:FF:000005">
    <property type="entry name" value="Isocitrate lyase"/>
    <property type="match status" value="1"/>
</dbReference>
<dbReference type="CDD" id="cd11321">
    <property type="entry name" value="AmyAc_bac_euk_BE"/>
    <property type="match status" value="1"/>
</dbReference>
<keyword evidence="4" id="KW-0329">Glyoxylate bypass</keyword>
<dbReference type="GO" id="GO:0006099">
    <property type="term" value="P:tricarboxylic acid cycle"/>
    <property type="evidence" value="ECO:0007669"/>
    <property type="project" value="UniProtKB-KW"/>
</dbReference>
<feature type="domain" description="Glycosyl hydrolase family 13 catalytic" evidence="10">
    <location>
        <begin position="986"/>
        <end position="1347"/>
    </location>
</feature>
<dbReference type="Pfam" id="PF02922">
    <property type="entry name" value="CBM_48"/>
    <property type="match status" value="1"/>
</dbReference>
<evidence type="ECO:0000256" key="6">
    <source>
        <dbReference type="ARBA" id="ARBA00022679"/>
    </source>
</evidence>
<dbReference type="GO" id="GO:0004451">
    <property type="term" value="F:isocitrate lyase activity"/>
    <property type="evidence" value="ECO:0007669"/>
    <property type="project" value="InterPro"/>
</dbReference>
<dbReference type="EMBL" id="JAUCMV010000003">
    <property type="protein sequence ID" value="KAK0413529.1"/>
    <property type="molecule type" value="Genomic_DNA"/>
</dbReference>
<dbReference type="InterPro" id="IPR017853">
    <property type="entry name" value="GH"/>
</dbReference>
<dbReference type="Pfam" id="PF00463">
    <property type="entry name" value="ICL"/>
    <property type="match status" value="3"/>
</dbReference>
<dbReference type="InterPro" id="IPR039556">
    <property type="entry name" value="ICL/PEPM"/>
</dbReference>
<evidence type="ECO:0000256" key="8">
    <source>
        <dbReference type="ARBA" id="ARBA00060592"/>
    </source>
</evidence>
<keyword evidence="5" id="KW-0816">Tricarboxylic acid cycle</keyword>
<dbReference type="InterPro" id="IPR011989">
    <property type="entry name" value="ARM-like"/>
</dbReference>
<accession>A0AA39HZ94</accession>
<dbReference type="Gene3D" id="2.60.40.1180">
    <property type="entry name" value="Golgi alpha-mannosidase II"/>
    <property type="match status" value="1"/>
</dbReference>
<comment type="pathway">
    <text evidence="8">Glycan biosynthesis.</text>
</comment>
<dbReference type="GO" id="GO:0006097">
    <property type="term" value="P:glyoxylate cycle"/>
    <property type="evidence" value="ECO:0007669"/>
    <property type="project" value="UniProtKB-KW"/>
</dbReference>
<dbReference type="CDD" id="cd02854">
    <property type="entry name" value="E_set_GBE_euk_N"/>
    <property type="match status" value="1"/>
</dbReference>
<dbReference type="Pfam" id="PF02806">
    <property type="entry name" value="Alpha-amylase_C"/>
    <property type="match status" value="1"/>
</dbReference>
<evidence type="ECO:0000256" key="1">
    <source>
        <dbReference type="ARBA" id="ARBA00000826"/>
    </source>
</evidence>
<dbReference type="GO" id="GO:0005978">
    <property type="term" value="P:glycogen biosynthetic process"/>
    <property type="evidence" value="ECO:0007669"/>
    <property type="project" value="TreeGrafter"/>
</dbReference>
<feature type="region of interest" description="Disordered" evidence="9">
    <location>
        <begin position="413"/>
        <end position="444"/>
    </location>
</feature>
<gene>
    <name evidence="11" type="ORF">QR680_006855</name>
</gene>
<dbReference type="InterPro" id="IPR040442">
    <property type="entry name" value="Pyrv_kinase-like_dom_sf"/>
</dbReference>